<feature type="signal peptide" evidence="1">
    <location>
        <begin position="1"/>
        <end position="18"/>
    </location>
</feature>
<dbReference type="RefSeq" id="WP_252582630.1">
    <property type="nucleotide sequence ID" value="NZ_CP071528.1"/>
</dbReference>
<feature type="chain" id="PRO_5046014746" evidence="1">
    <location>
        <begin position="19"/>
        <end position="124"/>
    </location>
</feature>
<gene>
    <name evidence="2" type="ORF">J2N86_14175</name>
</gene>
<dbReference type="Proteomes" id="UP001057474">
    <property type="component" value="Plasmid pLlyPCM2298_1"/>
</dbReference>
<accession>A0ABY4YCM3</accession>
<evidence type="ECO:0000256" key="1">
    <source>
        <dbReference type="SAM" id="SignalP"/>
    </source>
</evidence>
<evidence type="ECO:0000313" key="2">
    <source>
        <dbReference type="EMBL" id="USQ15393.1"/>
    </source>
</evidence>
<keyword evidence="2" id="KW-0614">Plasmid</keyword>
<dbReference type="EMBL" id="CP071528">
    <property type="protein sequence ID" value="USQ15393.1"/>
    <property type="molecule type" value="Genomic_DNA"/>
</dbReference>
<protein>
    <submittedName>
        <fullName evidence="2">Uncharacterized protein</fullName>
    </submittedName>
</protein>
<dbReference type="InterPro" id="IPR056211">
    <property type="entry name" value="NttC-like"/>
</dbReference>
<evidence type="ECO:0000313" key="3">
    <source>
        <dbReference type="Proteomes" id="UP001057474"/>
    </source>
</evidence>
<organism evidence="2 3">
    <name type="scientific">Legionella lytica</name>
    <dbReference type="NCBI Taxonomy" id="96232"/>
    <lineage>
        <taxon>Bacteria</taxon>
        <taxon>Pseudomonadati</taxon>
        <taxon>Pseudomonadota</taxon>
        <taxon>Gammaproteobacteria</taxon>
        <taxon>Legionellales</taxon>
        <taxon>Legionellaceae</taxon>
        <taxon>Legionella</taxon>
    </lineage>
</organism>
<keyword evidence="3" id="KW-1185">Reference proteome</keyword>
<dbReference type="Pfam" id="PF24268">
    <property type="entry name" value="NttC"/>
    <property type="match status" value="1"/>
</dbReference>
<keyword evidence="1" id="KW-0732">Signal</keyword>
<geneLocation type="plasmid" evidence="2 3">
    <name>pLlyPCM2298_1</name>
</geneLocation>
<name>A0ABY4YCM3_9GAMM</name>
<proteinExistence type="predicted"/>
<sequence length="124" mass="13522">MKSILTIALSITTVTALATPTHYITHNDTQWETNVVVKGVESPFPTLPYSTRKVAWRMVRLGCGITPVCAAVIMVATDTAEPIEVGTLYMDMESGELTPKRISAHGYTAQVKDIAEVMITQDLP</sequence>
<reference evidence="2" key="1">
    <citation type="submission" date="2021-03" db="EMBL/GenBank/DDBJ databases">
        <title>Legionella lytica PCM 2298.</title>
        <authorList>
            <person name="Koper P."/>
        </authorList>
    </citation>
    <scope>NUCLEOTIDE SEQUENCE</scope>
    <source>
        <strain evidence="2">PCM 2298</strain>
        <plasmid evidence="2">pLlyPCM2298_1</plasmid>
    </source>
</reference>